<feature type="compositionally biased region" description="Basic and acidic residues" evidence="1">
    <location>
        <begin position="1059"/>
        <end position="1079"/>
    </location>
</feature>
<proteinExistence type="predicted"/>
<feature type="region of interest" description="Disordered" evidence="1">
    <location>
        <begin position="600"/>
        <end position="640"/>
    </location>
</feature>
<feature type="compositionally biased region" description="Polar residues" evidence="1">
    <location>
        <begin position="87"/>
        <end position="116"/>
    </location>
</feature>
<feature type="compositionally biased region" description="Basic and acidic residues" evidence="1">
    <location>
        <begin position="1"/>
        <end position="12"/>
    </location>
</feature>
<feature type="region of interest" description="Disordered" evidence="1">
    <location>
        <begin position="37"/>
        <end position="66"/>
    </location>
</feature>
<evidence type="ECO:0008006" key="4">
    <source>
        <dbReference type="Google" id="ProtNLM"/>
    </source>
</evidence>
<feature type="compositionally biased region" description="Low complexity" evidence="1">
    <location>
        <begin position="1017"/>
        <end position="1028"/>
    </location>
</feature>
<organism evidence="2 3">
    <name type="scientific">Monosporascus ibericus</name>
    <dbReference type="NCBI Taxonomy" id="155417"/>
    <lineage>
        <taxon>Eukaryota</taxon>
        <taxon>Fungi</taxon>
        <taxon>Dikarya</taxon>
        <taxon>Ascomycota</taxon>
        <taxon>Pezizomycotina</taxon>
        <taxon>Sordariomycetes</taxon>
        <taxon>Xylariomycetidae</taxon>
        <taxon>Xylariales</taxon>
        <taxon>Xylariales incertae sedis</taxon>
        <taxon>Monosporascus</taxon>
    </lineage>
</organism>
<feature type="compositionally biased region" description="Basic and acidic residues" evidence="1">
    <location>
        <begin position="603"/>
        <end position="640"/>
    </location>
</feature>
<gene>
    <name evidence="2" type="ORF">DL764_009193</name>
</gene>
<reference evidence="2 3" key="1">
    <citation type="submission" date="2018-06" db="EMBL/GenBank/DDBJ databases">
        <title>Complete Genomes of Monosporascus.</title>
        <authorList>
            <person name="Robinson A.J."/>
            <person name="Natvig D.O."/>
        </authorList>
    </citation>
    <scope>NUCLEOTIDE SEQUENCE [LARGE SCALE GENOMIC DNA]</scope>
    <source>
        <strain evidence="2 3">CBS 110550</strain>
    </source>
</reference>
<feature type="region of interest" description="Disordered" evidence="1">
    <location>
        <begin position="293"/>
        <end position="332"/>
    </location>
</feature>
<feature type="compositionally biased region" description="Basic residues" evidence="1">
    <location>
        <begin position="300"/>
        <end position="309"/>
    </location>
</feature>
<keyword evidence="3" id="KW-1185">Reference proteome</keyword>
<feature type="compositionally biased region" description="Polar residues" evidence="1">
    <location>
        <begin position="1043"/>
        <end position="1052"/>
    </location>
</feature>
<evidence type="ECO:0000256" key="1">
    <source>
        <dbReference type="SAM" id="MobiDB-lite"/>
    </source>
</evidence>
<comment type="caution">
    <text evidence="2">The sequence shown here is derived from an EMBL/GenBank/DDBJ whole genome shotgun (WGS) entry which is preliminary data.</text>
</comment>
<feature type="compositionally biased region" description="Acidic residues" evidence="1">
    <location>
        <begin position="1029"/>
        <end position="1042"/>
    </location>
</feature>
<dbReference type="OrthoDB" id="4966at2759"/>
<name>A0A4Q4SVK9_9PEZI</name>
<dbReference type="Proteomes" id="UP000293360">
    <property type="component" value="Unassembled WGS sequence"/>
</dbReference>
<accession>A0A4Q4SVK9</accession>
<dbReference type="AlphaFoldDB" id="A0A4Q4SVK9"/>
<feature type="region of interest" description="Disordered" evidence="1">
    <location>
        <begin position="87"/>
        <end position="126"/>
    </location>
</feature>
<dbReference type="EMBL" id="QJNU01000817">
    <property type="protein sequence ID" value="RYO85310.1"/>
    <property type="molecule type" value="Genomic_DNA"/>
</dbReference>
<evidence type="ECO:0000313" key="2">
    <source>
        <dbReference type="EMBL" id="RYO85310.1"/>
    </source>
</evidence>
<feature type="compositionally biased region" description="Basic and acidic residues" evidence="1">
    <location>
        <begin position="38"/>
        <end position="63"/>
    </location>
</feature>
<protein>
    <recommendedName>
        <fullName evidence="4">F-box domain-containing protein</fullName>
    </recommendedName>
</protein>
<feature type="region of interest" description="Disordered" evidence="1">
    <location>
        <begin position="1001"/>
        <end position="1132"/>
    </location>
</feature>
<sequence length="1146" mass="126964">MSDPKIVDDVKRKLGHLSKQHDVDISPQALAEALMKIAEAKGHPQHSDHNPQKKLKLDKEMRNEPNPFSLSLAEAKYLPGMSSSVLAEHSPVSSDSTNPFAQDVTKNTSGPQQPSRFRNGPEYGASDVLTSPAVTTVCASSSASSSQSSNPFLNTADSAAGVSSLPSTSASTSAYASKLKPGLQFPHPFPIPSGNGAGASNRSGFPFTSPHSTDHFKSASQSSNPFLNPLNSSALDAPKALLVAPGSQPTNPFRTPGHVTTSTWKPAAVSRVDLKDLASFIDSSTVQSSVGQPMLSFANTRRKGNHRVSPKPLDLSRPGSVPIPQPEKLPPTLATEPPQLKLPKAPTHALIIPQTGLAQIPNIRQYENSINATISAHPPLAMSGNTYVKFLKTPLAIGPERPRLVAAPETKQLPKVPDDLDAELAKFTIATPAMTEYAKWASLSSCSVLSTSPTPKYISLKDGLLSPLATCRVAMVQRALNFGKAKLPESGRFNLIKKLSGTVELITEVCKHLKPADIINLYCVSRDFHTTTNTYLQSSLRQWTDFMAPGAADIFRYQQYSHLCTIDPAGRREEDTIPDSLTSRFVHSGLDHSQIYSRLQAQNRKDGKGKGKEKATSQDDKGKEKAVTQNDDDTKPPEKETRWVPTLKWFQMAVTRTSKTRDILAHLARSGLRTPKYTLQVVLKLWLVTDIPTNAGRVAMMKAPGFLTDEDLVRAQIFLVKLALRFTDPGYGPCDTALLELVLGQRGGFEVLWLMLFGHAYRTTAELLRLKVRHDFVLPEGQELMASSEDGRKRLMGVPEEEIGRGCLEGWGKGIGLDVGDDGKPKEPPRRLWQPDLLVIVEAVGRRLGLEKHLMHHVMWGNVDPVTGRNLVPQEDELYMSDSERKNRAVDTSREYTAHHCAKDRWGRLSDEEKRRVAHRDDLLANRLDEFDEHHYDCDWEEVPPEEDIHINKVTAPAFHVDSESDEEVERRREERRKRREAKLRKIRRNLAKGPLLGGVRRRQVGGWNGPAPFIFGPQQQLPQQNGNDADDEHYDDSESDAETLSVNSAFSDLSGLKDAWKPDGDKKHRPEQQEDRPYDFPPVYVKHPSLPGDTASQDGSQEEEEEEAESVYEDVPAWEPADAWLDEEDWDPVIEDMRAGFRFTS</sequence>
<evidence type="ECO:0000313" key="3">
    <source>
        <dbReference type="Proteomes" id="UP000293360"/>
    </source>
</evidence>
<dbReference type="STRING" id="155417.A0A4Q4SVK9"/>
<feature type="region of interest" description="Disordered" evidence="1">
    <location>
        <begin position="194"/>
        <end position="223"/>
    </location>
</feature>
<feature type="region of interest" description="Disordered" evidence="1">
    <location>
        <begin position="1"/>
        <end position="21"/>
    </location>
</feature>
<feature type="compositionally biased region" description="Acidic residues" evidence="1">
    <location>
        <begin position="1101"/>
        <end position="1113"/>
    </location>
</feature>